<evidence type="ECO:0000256" key="1">
    <source>
        <dbReference type="ARBA" id="ARBA00023125"/>
    </source>
</evidence>
<dbReference type="CDD" id="cd00093">
    <property type="entry name" value="HTH_XRE"/>
    <property type="match status" value="1"/>
</dbReference>
<accession>A0A5C9A328</accession>
<evidence type="ECO:0000313" key="3">
    <source>
        <dbReference type="Proteomes" id="UP000321039"/>
    </source>
</evidence>
<dbReference type="EMBL" id="VRZA01000003">
    <property type="protein sequence ID" value="TXS94180.1"/>
    <property type="molecule type" value="Genomic_DNA"/>
</dbReference>
<dbReference type="AlphaFoldDB" id="A0A5C9A328"/>
<proteinExistence type="predicted"/>
<name>A0A5C9A328_9GAMM</name>
<sequence>MFVSKTVSHPGTLLESLILEPGGCSQSQLARQLGFNQPQPVNELIKGKRNITPKMALLLERVTDGAYPVEFWLLAQMQWDVAQARESVSPSRVALVQALELGAATSKDDAVRSLLELAQQLEPAH</sequence>
<dbReference type="Gene3D" id="1.10.260.40">
    <property type="entry name" value="lambda repressor-like DNA-binding domains"/>
    <property type="match status" value="1"/>
</dbReference>
<reference evidence="2 3" key="1">
    <citation type="submission" date="2019-08" db="EMBL/GenBank/DDBJ databases">
        <title>Parahaliea maris sp. nov., isolated from the surface seawater.</title>
        <authorList>
            <person name="Liu Y."/>
        </authorList>
    </citation>
    <scope>NUCLEOTIDE SEQUENCE [LARGE SCALE GENOMIC DNA]</scope>
    <source>
        <strain evidence="2 3">HSLHS9</strain>
    </source>
</reference>
<protein>
    <submittedName>
        <fullName evidence="2">HigA family addiction module antidote protein</fullName>
    </submittedName>
</protein>
<dbReference type="InterPro" id="IPR001387">
    <property type="entry name" value="Cro/C1-type_HTH"/>
</dbReference>
<dbReference type="NCBIfam" id="TIGR02607">
    <property type="entry name" value="antidote_HigA"/>
    <property type="match status" value="1"/>
</dbReference>
<dbReference type="InterPro" id="IPR010982">
    <property type="entry name" value="Lambda_DNA-bd_dom_sf"/>
</dbReference>
<gene>
    <name evidence="2" type="ORF">FV139_11320</name>
</gene>
<dbReference type="Proteomes" id="UP000321039">
    <property type="component" value="Unassembled WGS sequence"/>
</dbReference>
<comment type="caution">
    <text evidence="2">The sequence shown here is derived from an EMBL/GenBank/DDBJ whole genome shotgun (WGS) entry which is preliminary data.</text>
</comment>
<dbReference type="PANTHER" id="PTHR36924">
    <property type="entry name" value="ANTITOXIN HIGA-1"/>
    <property type="match status" value="1"/>
</dbReference>
<organism evidence="2 3">
    <name type="scientific">Parahaliea maris</name>
    <dbReference type="NCBI Taxonomy" id="2716870"/>
    <lineage>
        <taxon>Bacteria</taxon>
        <taxon>Pseudomonadati</taxon>
        <taxon>Pseudomonadota</taxon>
        <taxon>Gammaproteobacteria</taxon>
        <taxon>Cellvibrionales</taxon>
        <taxon>Halieaceae</taxon>
        <taxon>Parahaliea</taxon>
    </lineage>
</organism>
<dbReference type="InterPro" id="IPR013430">
    <property type="entry name" value="Toxin_antidote_HigA"/>
</dbReference>
<keyword evidence="3" id="KW-1185">Reference proteome</keyword>
<keyword evidence="1" id="KW-0238">DNA-binding</keyword>
<dbReference type="PANTHER" id="PTHR36924:SF1">
    <property type="entry name" value="ANTITOXIN HIGA-1"/>
    <property type="match status" value="1"/>
</dbReference>
<dbReference type="GO" id="GO:0003677">
    <property type="term" value="F:DNA binding"/>
    <property type="evidence" value="ECO:0007669"/>
    <property type="project" value="UniProtKB-KW"/>
</dbReference>
<dbReference type="SUPFAM" id="SSF47413">
    <property type="entry name" value="lambda repressor-like DNA-binding domains"/>
    <property type="match status" value="1"/>
</dbReference>
<evidence type="ECO:0000313" key="2">
    <source>
        <dbReference type="EMBL" id="TXS94180.1"/>
    </source>
</evidence>